<proteinExistence type="inferred from homology"/>
<protein>
    <recommendedName>
        <fullName evidence="4">Large ribosomal subunit protein eL13</fullName>
    </recommendedName>
    <alternativeName>
        <fullName evidence="5">60S ribosomal protein L13</fullName>
    </alternativeName>
</protein>
<name>A0ABR0ZXX1_HUSHU</name>
<reference evidence="6 7" key="1">
    <citation type="submission" date="2021-05" db="EMBL/GenBank/DDBJ databases">
        <authorList>
            <person name="Zahm M."/>
            <person name="Klopp C."/>
            <person name="Cabau C."/>
            <person name="Kuhl H."/>
            <person name="Suciu R."/>
            <person name="Ciorpac M."/>
            <person name="Holostenco D."/>
            <person name="Gessner J."/>
            <person name="Wuertz S."/>
            <person name="Hohne C."/>
            <person name="Stock M."/>
            <person name="Gislard M."/>
            <person name="Lluch J."/>
            <person name="Milhes M."/>
            <person name="Lampietro C."/>
            <person name="Lopez Roques C."/>
            <person name="Donnadieu C."/>
            <person name="Du K."/>
            <person name="Schartl M."/>
            <person name="Guiguen Y."/>
        </authorList>
    </citation>
    <scope>NUCLEOTIDE SEQUENCE [LARGE SCALE GENOMIC DNA]</scope>
    <source>
        <strain evidence="6">Hh-F2</strain>
        <tissue evidence="6">Blood</tissue>
    </source>
</reference>
<evidence type="ECO:0000313" key="7">
    <source>
        <dbReference type="Proteomes" id="UP001369086"/>
    </source>
</evidence>
<dbReference type="PANTHER" id="PTHR11722">
    <property type="entry name" value="60S RIBOSOMAL PROTEIN L13"/>
    <property type="match status" value="1"/>
</dbReference>
<evidence type="ECO:0000313" key="6">
    <source>
        <dbReference type="EMBL" id="KAK6489205.1"/>
    </source>
</evidence>
<keyword evidence="3" id="KW-0687">Ribonucleoprotein</keyword>
<comment type="similarity">
    <text evidence="1">Belongs to the eukaryotic ribosomal protein eL13 family.</text>
</comment>
<evidence type="ECO:0000256" key="4">
    <source>
        <dbReference type="ARBA" id="ARBA00035216"/>
    </source>
</evidence>
<organism evidence="6 7">
    <name type="scientific">Huso huso</name>
    <name type="common">Beluga</name>
    <name type="synonym">Acipenser huso</name>
    <dbReference type="NCBI Taxonomy" id="61971"/>
    <lineage>
        <taxon>Eukaryota</taxon>
        <taxon>Metazoa</taxon>
        <taxon>Chordata</taxon>
        <taxon>Craniata</taxon>
        <taxon>Vertebrata</taxon>
        <taxon>Euteleostomi</taxon>
        <taxon>Actinopterygii</taxon>
        <taxon>Chondrostei</taxon>
        <taxon>Acipenseriformes</taxon>
        <taxon>Acipenseridae</taxon>
        <taxon>Huso</taxon>
    </lineage>
</organism>
<dbReference type="Gene3D" id="1.20.5.110">
    <property type="match status" value="1"/>
</dbReference>
<evidence type="ECO:0000256" key="2">
    <source>
        <dbReference type="ARBA" id="ARBA00022980"/>
    </source>
</evidence>
<keyword evidence="2 6" id="KW-0689">Ribosomal protein</keyword>
<evidence type="ECO:0000256" key="3">
    <source>
        <dbReference type="ARBA" id="ARBA00023274"/>
    </source>
</evidence>
<dbReference type="InterPro" id="IPR001380">
    <property type="entry name" value="Ribosomal_eL13"/>
</dbReference>
<dbReference type="GO" id="GO:0005840">
    <property type="term" value="C:ribosome"/>
    <property type="evidence" value="ECO:0007669"/>
    <property type="project" value="UniProtKB-KW"/>
</dbReference>
<evidence type="ECO:0000256" key="1">
    <source>
        <dbReference type="ARBA" id="ARBA00005640"/>
    </source>
</evidence>
<dbReference type="Proteomes" id="UP001369086">
    <property type="component" value="Unassembled WGS sequence"/>
</dbReference>
<dbReference type="PANTHER" id="PTHR11722:SF0">
    <property type="entry name" value="LARGE RIBOSOMAL SUBUNIT PROTEIN EL13"/>
    <property type="match status" value="1"/>
</dbReference>
<sequence>AGTLHPRPIAGPLRPSVRCPMVRYPTRVHSGRGLTLEELKAAGNHKNVALTICIAVDACHRKRSTESLQTNVQRLKEYRSKLILFPRKASASKKGEKVKMATQPVMPIKNIYKKEKGRVISEEEEKLQGLRQPAYGLLNARLFGIRAKRAKEATDQDMEKKK</sequence>
<keyword evidence="7" id="KW-1185">Reference proteome</keyword>
<feature type="non-terminal residue" evidence="6">
    <location>
        <position position="1"/>
    </location>
</feature>
<dbReference type="Pfam" id="PF01294">
    <property type="entry name" value="Ribosomal_L13e"/>
    <property type="match status" value="1"/>
</dbReference>
<dbReference type="EMBL" id="JAHFZB010000006">
    <property type="protein sequence ID" value="KAK6489205.1"/>
    <property type="molecule type" value="Genomic_DNA"/>
</dbReference>
<accession>A0ABR0ZXX1</accession>
<dbReference type="HAMAP" id="MF_00499">
    <property type="entry name" value="Ribosomal_eL13"/>
    <property type="match status" value="1"/>
</dbReference>
<gene>
    <name evidence="6" type="ORF">HHUSO_G8236</name>
</gene>
<comment type="caution">
    <text evidence="6">The sequence shown here is derived from an EMBL/GenBank/DDBJ whole genome shotgun (WGS) entry which is preliminary data.</text>
</comment>
<evidence type="ECO:0000256" key="5">
    <source>
        <dbReference type="ARBA" id="ARBA00035321"/>
    </source>
</evidence>